<dbReference type="PANTHER" id="PTHR43626:SF4">
    <property type="entry name" value="GCN5-RELATED N-ACETYLTRANSFERASE 2, CHLOROPLASTIC"/>
    <property type="match status" value="1"/>
</dbReference>
<proteinExistence type="predicted"/>
<comment type="caution">
    <text evidence="4">The sequence shown here is derived from an EMBL/GenBank/DDBJ whole genome shotgun (WGS) entry which is preliminary data.</text>
</comment>
<protein>
    <submittedName>
        <fullName evidence="4">GNAT family N-acetyltransferase</fullName>
    </submittedName>
</protein>
<keyword evidence="1" id="KW-0808">Transferase</keyword>
<dbReference type="CDD" id="cd04301">
    <property type="entry name" value="NAT_SF"/>
    <property type="match status" value="1"/>
</dbReference>
<organism evidence="4 5">
    <name type="scientific">Microbulbifer echini</name>
    <dbReference type="NCBI Taxonomy" id="1529067"/>
    <lineage>
        <taxon>Bacteria</taxon>
        <taxon>Pseudomonadati</taxon>
        <taxon>Pseudomonadota</taxon>
        <taxon>Gammaproteobacteria</taxon>
        <taxon>Cellvibrionales</taxon>
        <taxon>Microbulbiferaceae</taxon>
        <taxon>Microbulbifer</taxon>
    </lineage>
</organism>
<gene>
    <name evidence="4" type="ORF">ACCI51_05155</name>
</gene>
<accession>A0ABV4NKZ7</accession>
<evidence type="ECO:0000256" key="1">
    <source>
        <dbReference type="ARBA" id="ARBA00022679"/>
    </source>
</evidence>
<evidence type="ECO:0000313" key="4">
    <source>
        <dbReference type="EMBL" id="MFA0789925.1"/>
    </source>
</evidence>
<dbReference type="RefSeq" id="WP_371842838.1">
    <property type="nucleotide sequence ID" value="NZ_JBGMEL010000004.1"/>
</dbReference>
<reference evidence="4 5" key="1">
    <citation type="submission" date="2024-08" db="EMBL/GenBank/DDBJ databases">
        <authorList>
            <person name="Ishaq N."/>
        </authorList>
    </citation>
    <scope>NUCLEOTIDE SEQUENCE [LARGE SCALE GENOMIC DNA]</scope>
    <source>
        <strain evidence="4 5">JCM 30400</strain>
    </source>
</reference>
<name>A0ABV4NKZ7_9GAMM</name>
<dbReference type="Proteomes" id="UP001569414">
    <property type="component" value="Unassembled WGS sequence"/>
</dbReference>
<dbReference type="InterPro" id="IPR016181">
    <property type="entry name" value="Acyl_CoA_acyltransferase"/>
</dbReference>
<dbReference type="Pfam" id="PF00583">
    <property type="entry name" value="Acetyltransf_1"/>
    <property type="match status" value="1"/>
</dbReference>
<evidence type="ECO:0000313" key="5">
    <source>
        <dbReference type="Proteomes" id="UP001569414"/>
    </source>
</evidence>
<dbReference type="PANTHER" id="PTHR43626">
    <property type="entry name" value="ACYL-COA N-ACYLTRANSFERASE"/>
    <property type="match status" value="1"/>
</dbReference>
<evidence type="ECO:0000256" key="2">
    <source>
        <dbReference type="ARBA" id="ARBA00023315"/>
    </source>
</evidence>
<keyword evidence="2" id="KW-0012">Acyltransferase</keyword>
<dbReference type="EMBL" id="JBGMEL010000004">
    <property type="protein sequence ID" value="MFA0789925.1"/>
    <property type="molecule type" value="Genomic_DNA"/>
</dbReference>
<keyword evidence="5" id="KW-1185">Reference proteome</keyword>
<dbReference type="PROSITE" id="PS51186">
    <property type="entry name" value="GNAT"/>
    <property type="match status" value="1"/>
</dbReference>
<sequence length="134" mass="15089">MNIIKEPPTPDELAAMYIEAGWLQDPSSDKMTKVVSSPSEWYVVRDLTHAALGIGLFITDYARYAFIIDVIVLKIHHYKGIGTAIISEIVSDCRKLGIDNINLWPSKGKVPFYEKLGFYSLPSDQPHMKFDTGK</sequence>
<dbReference type="InterPro" id="IPR045039">
    <property type="entry name" value="NSI-like"/>
</dbReference>
<dbReference type="InterPro" id="IPR000182">
    <property type="entry name" value="GNAT_dom"/>
</dbReference>
<dbReference type="Gene3D" id="3.40.630.30">
    <property type="match status" value="1"/>
</dbReference>
<dbReference type="SUPFAM" id="SSF55729">
    <property type="entry name" value="Acyl-CoA N-acyltransferases (Nat)"/>
    <property type="match status" value="1"/>
</dbReference>
<feature type="domain" description="N-acetyltransferase" evidence="3">
    <location>
        <begin position="1"/>
        <end position="134"/>
    </location>
</feature>
<evidence type="ECO:0000259" key="3">
    <source>
        <dbReference type="PROSITE" id="PS51186"/>
    </source>
</evidence>